<dbReference type="Pfam" id="PF13271">
    <property type="entry name" value="DUF4062"/>
    <property type="match status" value="1"/>
</dbReference>
<protein>
    <recommendedName>
        <fullName evidence="1">DUF4062 domain-containing protein</fullName>
    </recommendedName>
</protein>
<accession>A0A176YW80</accession>
<evidence type="ECO:0000259" key="1">
    <source>
        <dbReference type="Pfam" id="PF13271"/>
    </source>
</evidence>
<dbReference type="Proteomes" id="UP000076959">
    <property type="component" value="Unassembled WGS sequence"/>
</dbReference>
<reference evidence="2 3" key="1">
    <citation type="submission" date="2016-03" db="EMBL/GenBank/DDBJ databases">
        <title>Draft Genome Sequence of the Strain BR 10245 (Bradyrhizobium sp.) isolated from nodules of Centrolobium paraense.</title>
        <authorList>
            <person name="Simoes-Araujo J.L.Sr."/>
            <person name="Barauna A.C."/>
            <person name="Silva K."/>
            <person name="Zilli J.E."/>
        </authorList>
    </citation>
    <scope>NUCLEOTIDE SEQUENCE [LARGE SCALE GENOMIC DNA]</scope>
    <source>
        <strain evidence="2 3">BR 10245</strain>
    </source>
</reference>
<keyword evidence="3" id="KW-1185">Reference proteome</keyword>
<comment type="caution">
    <text evidence="2">The sequence shown here is derived from an EMBL/GenBank/DDBJ whole genome shotgun (WGS) entry which is preliminary data.</text>
</comment>
<feature type="domain" description="DUF4062" evidence="1">
    <location>
        <begin position="5"/>
        <end position="104"/>
    </location>
</feature>
<dbReference type="InterPro" id="IPR025139">
    <property type="entry name" value="DUF4062"/>
</dbReference>
<evidence type="ECO:0000313" key="2">
    <source>
        <dbReference type="EMBL" id="OAF10997.1"/>
    </source>
</evidence>
<dbReference type="EMBL" id="LUUB01000049">
    <property type="protein sequence ID" value="OAF10997.1"/>
    <property type="molecule type" value="Genomic_DNA"/>
</dbReference>
<sequence length="327" mass="38733">MARPRVFVSSTYYDLKYIRGGLEAFIKQIGYDPILFEKGDIPFHHDSLLEQSCLQEIDTADMLVLIIGGRYGSMSKEDRELLEKDPERFFGKIRSVTQKEYEKAREKDIPIFAFVDTQVLAEYSTYKANKENPTINYAFVDNVKIYELIDDIYAQRRNNFLREFSKLEDLTSWLRDQWAGLFSDFLKQRINLTRFRNIEEQIRDMRQLVESLRTYNEAILRSVDEKGSKAIISQQHRTLEQSRVAKFMRESMIDFIFNTEFQPGKRPSRSAMYDAFLKSSNLQDFLQKLKFSEEKIKEFLSNHETYAVKDYEKLSETYKTSEPPEDE</sequence>
<name>A0A176YW80_9BRAD</name>
<evidence type="ECO:0000313" key="3">
    <source>
        <dbReference type="Proteomes" id="UP000076959"/>
    </source>
</evidence>
<gene>
    <name evidence="2" type="ORF">AYJ54_08675</name>
</gene>
<proteinExistence type="predicted"/>
<organism evidence="2 3">
    <name type="scientific">Bradyrhizobium centrolobii</name>
    <dbReference type="NCBI Taxonomy" id="1505087"/>
    <lineage>
        <taxon>Bacteria</taxon>
        <taxon>Pseudomonadati</taxon>
        <taxon>Pseudomonadota</taxon>
        <taxon>Alphaproteobacteria</taxon>
        <taxon>Hyphomicrobiales</taxon>
        <taxon>Nitrobacteraceae</taxon>
        <taxon>Bradyrhizobium</taxon>
    </lineage>
</organism>
<dbReference type="STRING" id="1505087.AYJ54_08675"/>
<dbReference type="AlphaFoldDB" id="A0A176YW80"/>
<dbReference type="OrthoDB" id="72299at2"/>
<dbReference type="RefSeq" id="WP_063699342.1">
    <property type="nucleotide sequence ID" value="NZ_LUUB01000049.1"/>
</dbReference>